<dbReference type="InterPro" id="IPR032609">
    <property type="entry name" value="DUF4893"/>
</dbReference>
<gene>
    <name evidence="1" type="ORF">AN936_09980</name>
</gene>
<reference evidence="1 2" key="1">
    <citation type="journal article" date="2015" name="Genome Announc.">
        <title>Complete Genome Sequence of Polypropylene Glycol- and Polyethylene Glycol-Degrading Sphingopyxis macrogoltabida Strain EY-1.</title>
        <authorList>
            <person name="Ohtsubo Y."/>
            <person name="Nagata Y."/>
            <person name="Numata M."/>
            <person name="Tsuchikane K."/>
            <person name="Hosoyama A."/>
            <person name="Yamazoe A."/>
            <person name="Tsuda M."/>
            <person name="Fujita N."/>
            <person name="Kawai F."/>
        </authorList>
    </citation>
    <scope>NUCLEOTIDE SEQUENCE [LARGE SCALE GENOMIC DNA]</scope>
    <source>
        <strain evidence="1 2">EY-1</strain>
    </source>
</reference>
<dbReference type="OrthoDB" id="9153930at2"/>
<dbReference type="AlphaFoldDB" id="A0A0N9UXX9"/>
<evidence type="ECO:0008006" key="3">
    <source>
        <dbReference type="Google" id="ProtNLM"/>
    </source>
</evidence>
<dbReference type="PATRIC" id="fig|33050.5.peg.2061"/>
<dbReference type="Pfam" id="PF16233">
    <property type="entry name" value="DUF4893"/>
    <property type="match status" value="1"/>
</dbReference>
<dbReference type="EMBL" id="CP012700">
    <property type="protein sequence ID" value="ALH80685.1"/>
    <property type="molecule type" value="Genomic_DNA"/>
</dbReference>
<organism evidence="1 2">
    <name type="scientific">Sphingopyxis macrogoltabida</name>
    <name type="common">Sphingomonas macrogoltabidus</name>
    <dbReference type="NCBI Taxonomy" id="33050"/>
    <lineage>
        <taxon>Bacteria</taxon>
        <taxon>Pseudomonadati</taxon>
        <taxon>Pseudomonadota</taxon>
        <taxon>Alphaproteobacteria</taxon>
        <taxon>Sphingomonadales</taxon>
        <taxon>Sphingomonadaceae</taxon>
        <taxon>Sphingopyxis</taxon>
    </lineage>
</organism>
<evidence type="ECO:0000313" key="1">
    <source>
        <dbReference type="EMBL" id="ALH80685.1"/>
    </source>
</evidence>
<accession>A0A0N9UXX9</accession>
<sequence length="217" mass="23339">MRGRATSISTLALGLCLGACQTVPSQPPSAADAPVQPSDAGTWRATATEQDKGRVRGWYSSWEAALADARAKGFGGAVQREGVLLQPTAALPNPHLPAGEYRCRTIKLGTQGRGGLGYIAYDWFRCRVAAEQGLYSLVKLTGSQRPVGLIFPDNLNRQIFLGTLELGDESLPVNYGSDRMRDMAGLVERVGDNRWRLVLPAPAYESLLDVIELVPAG</sequence>
<name>A0A0N9UXX9_SPHMC</name>
<dbReference type="KEGG" id="smag:AN936_09980"/>
<evidence type="ECO:0000313" key="2">
    <source>
        <dbReference type="Proteomes" id="UP000058074"/>
    </source>
</evidence>
<protein>
    <recommendedName>
        <fullName evidence="3">DUF4893 domain-containing protein</fullName>
    </recommendedName>
</protein>
<dbReference type="Proteomes" id="UP000058074">
    <property type="component" value="Chromosome"/>
</dbReference>
<proteinExistence type="predicted"/>